<reference evidence="1" key="1">
    <citation type="submission" date="2016-05" db="EMBL/GenBank/DDBJ databases">
        <authorList>
            <person name="Lavstsen T."/>
            <person name="Jespersen J.S."/>
        </authorList>
    </citation>
    <scope>NUCLEOTIDE SEQUENCE</scope>
    <source>
        <tissue evidence="1">Brain</tissue>
    </source>
</reference>
<sequence>VYAEDMYAPISHKFSVVPNYVRNTQSIAVYL</sequence>
<proteinExistence type="predicted"/>
<gene>
    <name evidence="1" type="primary">DLGAP1A</name>
</gene>
<organism evidence="1">
    <name type="scientific">Nothobranchius kuhntae</name>
    <name type="common">Beira killifish</name>
    <dbReference type="NCBI Taxonomy" id="321403"/>
    <lineage>
        <taxon>Eukaryota</taxon>
        <taxon>Metazoa</taxon>
        <taxon>Chordata</taxon>
        <taxon>Craniata</taxon>
        <taxon>Vertebrata</taxon>
        <taxon>Euteleostomi</taxon>
        <taxon>Actinopterygii</taxon>
        <taxon>Neopterygii</taxon>
        <taxon>Teleostei</taxon>
        <taxon>Neoteleostei</taxon>
        <taxon>Acanthomorphata</taxon>
        <taxon>Ovalentaria</taxon>
        <taxon>Atherinomorphae</taxon>
        <taxon>Cyprinodontiformes</taxon>
        <taxon>Nothobranchiidae</taxon>
        <taxon>Nothobranchius</taxon>
    </lineage>
</organism>
<accession>A0A1A8IBF7</accession>
<reference evidence="1" key="2">
    <citation type="submission" date="2016-06" db="EMBL/GenBank/DDBJ databases">
        <title>The genome of a short-lived fish provides insights into sex chromosome evolution and the genetic control of aging.</title>
        <authorList>
            <person name="Reichwald K."/>
            <person name="Felder M."/>
            <person name="Petzold A."/>
            <person name="Koch P."/>
            <person name="Groth M."/>
            <person name="Platzer M."/>
        </authorList>
    </citation>
    <scope>NUCLEOTIDE SEQUENCE</scope>
    <source>
        <tissue evidence="1">Brain</tissue>
    </source>
</reference>
<evidence type="ECO:0000313" key="1">
    <source>
        <dbReference type="EMBL" id="SBQ94418.1"/>
    </source>
</evidence>
<name>A0A1A8IBF7_NOTKU</name>
<dbReference type="EMBL" id="HAED01008206">
    <property type="protein sequence ID" value="SBQ94418.1"/>
    <property type="molecule type" value="Transcribed_RNA"/>
</dbReference>
<protein>
    <submittedName>
        <fullName evidence="1">Discs, largehomolog-associated protein 1a</fullName>
    </submittedName>
</protein>
<feature type="non-terminal residue" evidence="1">
    <location>
        <position position="1"/>
    </location>
</feature>
<dbReference type="AlphaFoldDB" id="A0A1A8IBF7"/>